<dbReference type="InterPro" id="IPR020288">
    <property type="entry name" value="Sheath_initiator"/>
</dbReference>
<proteinExistence type="predicted"/>
<organism evidence="1 2">
    <name type="scientific">Candidatus Blautia faecavium</name>
    <dbReference type="NCBI Taxonomy" id="2838487"/>
    <lineage>
        <taxon>Bacteria</taxon>
        <taxon>Bacillati</taxon>
        <taxon>Bacillota</taxon>
        <taxon>Clostridia</taxon>
        <taxon>Lachnospirales</taxon>
        <taxon>Lachnospiraceae</taxon>
        <taxon>Blautia</taxon>
    </lineage>
</organism>
<dbReference type="EMBL" id="DWYZ01000247">
    <property type="protein sequence ID" value="HJB29733.1"/>
    <property type="molecule type" value="Genomic_DNA"/>
</dbReference>
<comment type="caution">
    <text evidence="1">The sequence shown here is derived from an EMBL/GenBank/DDBJ whole genome shotgun (WGS) entry which is preliminary data.</text>
</comment>
<protein>
    <submittedName>
        <fullName evidence="1">DUF2634 domain-containing protein</fullName>
    </submittedName>
</protein>
<dbReference type="Pfam" id="PF10934">
    <property type="entry name" value="Sheath_initiator"/>
    <property type="match status" value="1"/>
</dbReference>
<accession>A0A9D2LVY3</accession>
<reference evidence="1" key="1">
    <citation type="journal article" date="2021" name="PeerJ">
        <title>Extensive microbial diversity within the chicken gut microbiome revealed by metagenomics and culture.</title>
        <authorList>
            <person name="Gilroy R."/>
            <person name="Ravi A."/>
            <person name="Getino M."/>
            <person name="Pursley I."/>
            <person name="Horton D.L."/>
            <person name="Alikhan N.F."/>
            <person name="Baker D."/>
            <person name="Gharbi K."/>
            <person name="Hall N."/>
            <person name="Watson M."/>
            <person name="Adriaenssens E.M."/>
            <person name="Foster-Nyarko E."/>
            <person name="Jarju S."/>
            <person name="Secka A."/>
            <person name="Antonio M."/>
            <person name="Oren A."/>
            <person name="Chaudhuri R.R."/>
            <person name="La Ragione R."/>
            <person name="Hildebrand F."/>
            <person name="Pallen M.J."/>
        </authorList>
    </citation>
    <scope>NUCLEOTIDE SEQUENCE</scope>
    <source>
        <strain evidence="1">ChiSjej1B19-5720</strain>
    </source>
</reference>
<sequence>MADSIEKTEEIGLFPVIDIPEFIEEEDDYDRVYRSSPAWDLEKGDFVMDTTNAVPMNEGLEAYRVWCVKAVATARYRCRAYDEDIGSEMDAALKEPDENAVELAIERTITETLLVNPRTESIENFEFTWEGSHVKVDFWVYAVDQEQFPLEIIIKTNER</sequence>
<gene>
    <name evidence="1" type="ORF">IAA06_13215</name>
</gene>
<evidence type="ECO:0000313" key="1">
    <source>
        <dbReference type="EMBL" id="HJB29733.1"/>
    </source>
</evidence>
<name>A0A9D2LVY3_9FIRM</name>
<evidence type="ECO:0000313" key="2">
    <source>
        <dbReference type="Proteomes" id="UP000823842"/>
    </source>
</evidence>
<dbReference type="AlphaFoldDB" id="A0A9D2LVY3"/>
<reference evidence="1" key="2">
    <citation type="submission" date="2021-04" db="EMBL/GenBank/DDBJ databases">
        <authorList>
            <person name="Gilroy R."/>
        </authorList>
    </citation>
    <scope>NUCLEOTIDE SEQUENCE</scope>
    <source>
        <strain evidence="1">ChiSjej1B19-5720</strain>
    </source>
</reference>
<dbReference type="Proteomes" id="UP000823842">
    <property type="component" value="Unassembled WGS sequence"/>
</dbReference>